<dbReference type="EMBL" id="CP116341">
    <property type="protein sequence ID" value="WOV84387.1"/>
    <property type="molecule type" value="Genomic_DNA"/>
</dbReference>
<evidence type="ECO:0008006" key="4">
    <source>
        <dbReference type="Google" id="ProtNLM"/>
    </source>
</evidence>
<evidence type="ECO:0000313" key="2">
    <source>
        <dbReference type="EMBL" id="WOV84387.1"/>
    </source>
</evidence>
<accession>A0ABZ0KYF8</accession>
<keyword evidence="1" id="KW-1133">Transmembrane helix</keyword>
<organism evidence="2 3">
    <name type="scientific">Sporosarcina jeotgali</name>
    <dbReference type="NCBI Taxonomy" id="3020056"/>
    <lineage>
        <taxon>Bacteria</taxon>
        <taxon>Bacillati</taxon>
        <taxon>Bacillota</taxon>
        <taxon>Bacilli</taxon>
        <taxon>Bacillales</taxon>
        <taxon>Caryophanaceae</taxon>
        <taxon>Sporosarcina</taxon>
    </lineage>
</organism>
<protein>
    <recommendedName>
        <fullName evidence="4">ABC transporter permease</fullName>
    </recommendedName>
</protein>
<keyword evidence="1" id="KW-0472">Membrane</keyword>
<evidence type="ECO:0000256" key="1">
    <source>
        <dbReference type="SAM" id="Phobius"/>
    </source>
</evidence>
<feature type="transmembrane region" description="Helical" evidence="1">
    <location>
        <begin position="171"/>
        <end position="193"/>
    </location>
</feature>
<name>A0ABZ0KYF8_9BACL</name>
<proteinExistence type="predicted"/>
<feature type="transmembrane region" description="Helical" evidence="1">
    <location>
        <begin position="213"/>
        <end position="231"/>
    </location>
</feature>
<dbReference type="RefSeq" id="WP_323692043.1">
    <property type="nucleotide sequence ID" value="NZ_CP116341.1"/>
</dbReference>
<reference evidence="2 3" key="1">
    <citation type="submission" date="2023-01" db="EMBL/GenBank/DDBJ databases">
        <title>Sporosarcina sp. nov., isolated from Korean tranditional fermented seafood 'Jeotgal'.</title>
        <authorList>
            <person name="Yang A.-I."/>
        </authorList>
    </citation>
    <scope>NUCLEOTIDE SEQUENCE [LARGE SCALE GENOMIC DNA]</scope>
    <source>
        <strain evidence="2 3">B2O-1</strain>
    </source>
</reference>
<feature type="transmembrane region" description="Helical" evidence="1">
    <location>
        <begin position="92"/>
        <end position="117"/>
    </location>
</feature>
<feature type="transmembrane region" description="Helical" evidence="1">
    <location>
        <begin position="14"/>
        <end position="35"/>
    </location>
</feature>
<evidence type="ECO:0000313" key="3">
    <source>
        <dbReference type="Proteomes" id="UP001303532"/>
    </source>
</evidence>
<keyword evidence="3" id="KW-1185">Reference proteome</keyword>
<keyword evidence="1" id="KW-0812">Transmembrane</keyword>
<sequence length="241" mass="27010">MLPWEVKKIMRNKWGFPAVLVICGFWSVMIYFAAQKSPAHVLATADAFWHVLGTLSIGFLILAMTTKIFILDKEEGVREVILTTRHGKSKVFFVRLGAAGLCVLFMVLLFTAIQLSGAALAVPPESFTEILRGCAAGLPYVLVGSVLFSIFAACVCVTFQSHTITVILCGLLYGLTFLLRGSLLTDFSIEWFLEKGFFSYLIRAHEVGNEPRLPQLVIWYMILIAGSMFLTRKLQRRRHEL</sequence>
<feature type="transmembrane region" description="Helical" evidence="1">
    <location>
        <begin position="137"/>
        <end position="159"/>
    </location>
</feature>
<feature type="transmembrane region" description="Helical" evidence="1">
    <location>
        <begin position="47"/>
        <end position="71"/>
    </location>
</feature>
<gene>
    <name evidence="2" type="ORF">PGH26_00115</name>
</gene>
<dbReference type="Proteomes" id="UP001303532">
    <property type="component" value="Chromosome"/>
</dbReference>